<evidence type="ECO:0000313" key="2">
    <source>
        <dbReference type="Proteomes" id="UP000054845"/>
    </source>
</evidence>
<dbReference type="EMBL" id="CCYA01000265">
    <property type="protein sequence ID" value="CEH17937.1"/>
    <property type="molecule type" value="Genomic_DNA"/>
</dbReference>
<protein>
    <submittedName>
        <fullName evidence="1">Uncharacterized protein</fullName>
    </submittedName>
</protein>
<organism evidence="1 2">
    <name type="scientific">Ceraceosorus bombacis</name>
    <dbReference type="NCBI Taxonomy" id="401625"/>
    <lineage>
        <taxon>Eukaryota</taxon>
        <taxon>Fungi</taxon>
        <taxon>Dikarya</taxon>
        <taxon>Basidiomycota</taxon>
        <taxon>Ustilaginomycotina</taxon>
        <taxon>Exobasidiomycetes</taxon>
        <taxon>Ceraceosorales</taxon>
        <taxon>Ceraceosoraceae</taxon>
        <taxon>Ceraceosorus</taxon>
    </lineage>
</organism>
<keyword evidence="2" id="KW-1185">Reference proteome</keyword>
<reference evidence="1 2" key="1">
    <citation type="submission" date="2014-09" db="EMBL/GenBank/DDBJ databases">
        <authorList>
            <person name="Magalhaes I.L.F."/>
            <person name="Oliveira U."/>
            <person name="Santos F.R."/>
            <person name="Vidigal T.H.D.A."/>
            <person name="Brescovit A.D."/>
            <person name="Santos A.J."/>
        </authorList>
    </citation>
    <scope>NUCLEOTIDE SEQUENCE [LARGE SCALE GENOMIC DNA]</scope>
</reference>
<accession>A0A0P1BPH3</accession>
<dbReference type="Proteomes" id="UP000054845">
    <property type="component" value="Unassembled WGS sequence"/>
</dbReference>
<sequence>MFAANDEEMIHQKVVEAGLKGKGRSRTFCVAGEDRNKHATQRRPFTHFGHGRLVTAV</sequence>
<proteinExistence type="predicted"/>
<name>A0A0P1BPH3_9BASI</name>
<evidence type="ECO:0000313" key="1">
    <source>
        <dbReference type="EMBL" id="CEH17937.1"/>
    </source>
</evidence>
<dbReference type="AlphaFoldDB" id="A0A0P1BPH3"/>